<accession>F4QIG6</accession>
<dbReference type="SUPFAM" id="SSF75217">
    <property type="entry name" value="alpha/beta knot"/>
    <property type="match status" value="1"/>
</dbReference>
<dbReference type="HOGENOM" id="CLU_2130189_0_0_5"/>
<organism evidence="2 3">
    <name type="scientific">Asticcacaulis biprosthecium C19</name>
    <dbReference type="NCBI Taxonomy" id="715226"/>
    <lineage>
        <taxon>Bacteria</taxon>
        <taxon>Pseudomonadati</taxon>
        <taxon>Pseudomonadota</taxon>
        <taxon>Alphaproteobacteria</taxon>
        <taxon>Caulobacterales</taxon>
        <taxon>Caulobacteraceae</taxon>
        <taxon>Asticcacaulis</taxon>
    </lineage>
</organism>
<evidence type="ECO:0000256" key="1">
    <source>
        <dbReference type="SAM" id="Phobius"/>
    </source>
</evidence>
<dbReference type="STRING" id="715226.ABI_13940"/>
<evidence type="ECO:0000313" key="2">
    <source>
        <dbReference type="EMBL" id="EGF92955.1"/>
    </source>
</evidence>
<reference evidence="3" key="1">
    <citation type="submission" date="2011-03" db="EMBL/GenBank/DDBJ databases">
        <title>Draft genome sequence of Brevundimonas diminuta.</title>
        <authorList>
            <person name="Brown P.J.B."/>
            <person name="Buechlein A."/>
            <person name="Hemmerich C."/>
            <person name="Brun Y.V."/>
        </authorList>
    </citation>
    <scope>NUCLEOTIDE SEQUENCE [LARGE SCALE GENOMIC DNA]</scope>
    <source>
        <strain evidence="3">C19</strain>
    </source>
</reference>
<dbReference type="EMBL" id="GL883077">
    <property type="protein sequence ID" value="EGF92955.1"/>
    <property type="molecule type" value="Genomic_DNA"/>
</dbReference>
<feature type="transmembrane region" description="Helical" evidence="1">
    <location>
        <begin position="45"/>
        <end position="64"/>
    </location>
</feature>
<dbReference type="OrthoDB" id="7172951at2"/>
<protein>
    <submittedName>
        <fullName evidence="2">Uncharacterized protein</fullName>
    </submittedName>
</protein>
<gene>
    <name evidence="2" type="ORF">ABI_13940</name>
</gene>
<dbReference type="Proteomes" id="UP000006512">
    <property type="component" value="Unassembled WGS sequence"/>
</dbReference>
<keyword evidence="1" id="KW-0472">Membrane</keyword>
<keyword evidence="3" id="KW-1185">Reference proteome</keyword>
<keyword evidence="1" id="KW-1133">Transmembrane helix</keyword>
<dbReference type="AlphaFoldDB" id="F4QIG6"/>
<keyword evidence="1" id="KW-0812">Transmembrane</keyword>
<sequence length="124" mass="13728">MTARVTIDQAIQKARMTVHMPATCIMFAAWGQALILVPSGQLPQVFLFMSMAVAVSGWPLAWLYRAWMTPRWKLWAYAGAGNVQQMKDAAIVAKVIGPDGGFSEKSEICSKEMRAQILRLEGRA</sequence>
<evidence type="ECO:0000313" key="3">
    <source>
        <dbReference type="Proteomes" id="UP000006512"/>
    </source>
</evidence>
<feature type="transmembrane region" description="Helical" evidence="1">
    <location>
        <begin position="20"/>
        <end position="39"/>
    </location>
</feature>
<name>F4QIG6_9CAUL</name>
<dbReference type="InterPro" id="IPR029028">
    <property type="entry name" value="Alpha/beta_knot_MTases"/>
</dbReference>
<proteinExistence type="predicted"/>
<dbReference type="RefSeq" id="WP_006272140.1">
    <property type="nucleotide sequence ID" value="NZ_GL883077.1"/>
</dbReference>